<sequence length="1120" mass="123452">MQYRVLLQNDRRQRGALQLALPNVIGKFAARDEFIADSTVYSGSYSGAERATKRCLTSRPASCEDRKYRESEEALVGSPLRKANSPLEQPRPALDTGVSDTRDTVNEMTYGHLDMLVAYTRLLSVSSVIVAVSSAWTSSAATCHVPFTNIIQNHEDCGFYFDNEQPNDVHFGPKIWDTWNKQDQDELIRAVTTCWKSLSDMATEKSKQSTGITYAPSKPSTATETITVQATESHKAGTTISPEYALATVQGQRVLWRVSIMATTRESLLRLATRESSYQDWVLLLHKESLVRSSPIDSQTMSPGTHHHAIFGSDDGGRRPSLATNTSNSSTSSKLTHSSLKSSGSSSNRRIEMKRGVPLPIRAASEATNFLLPAESSVTSQTVITPSSMNSHVYPGAEENIQNQGHLQISDDAIAATLSLDDETSNESTVWDDASSAPVNSEDLVNLAINSPIGMVLATPELRLYWVNERWYEITRVEHGQDLNTWIEGVHPDSMPTLMEVLQGLMQDKVKRTGDIRWKHDTWSTFTAQVLLNAEGTVTAVAATIDDCTQRKTLELAQMEALKEKEATARRTAELASARAKELAEWQLQSRLLEQRTKEFAQMAEISSIALTCARPDGELVWANQAFPHEVNDWPSTVLPEDLATLNAKWNHLKNGRVLQAQTVPSVAGNNKDNLTFVSAIMDVTFEVRHHEAVERLNEERIREQTRLTAEAEERRKAAVFQKEQQALLIDVTSHELRNSINPILQSALLVKASLLEARGSVTADETRPAHGIDIQEDLEACDAIIDSANQMERVANDVLADPSRLSQTTVNLISNAMKFIVKSQVREVRIRIDISLEKPDDNGPIIPPSQISTKVLENSSPIYLYIAVHDTGPGMTKTELGKLFRRFSQANSDVHCQMGGSGLGLFIAKQLCELQGGRIEAISSPNEGATFRFFIKATAVKQIESSVLPSRPCSVPPKMPSMVVPVSVPPLHILVCDDNIVNRKTLARQLKQHKHKVVMAEDGQEALNVIFACEKAGTPFDCVCLDVNMPVLDGLAATRKLRVIEKDRGDVRGYWVVGCTGNARTEQINAVLESGMNAVITKPYNLQELLRVIQPPERVMDSGDGDTLSPAASVPAVKG</sequence>
<protein>
    <submittedName>
        <fullName evidence="1">Uncharacterized protein</fullName>
    </submittedName>
</protein>
<evidence type="ECO:0000313" key="1">
    <source>
        <dbReference type="EMBL" id="KAJ9104455.1"/>
    </source>
</evidence>
<reference evidence="1" key="1">
    <citation type="submission" date="2023-04" db="EMBL/GenBank/DDBJ databases">
        <title>Draft Genome sequencing of Naganishia species isolated from polar environments using Oxford Nanopore Technology.</title>
        <authorList>
            <person name="Leo P."/>
            <person name="Venkateswaran K."/>
        </authorList>
    </citation>
    <scope>NUCLEOTIDE SEQUENCE</scope>
    <source>
        <strain evidence="1">MNA-CCFEE 5423</strain>
    </source>
</reference>
<name>A0ACC2VY97_9TREE</name>
<accession>A0ACC2VY97</accession>
<dbReference type="EMBL" id="JASBWT010000005">
    <property type="protein sequence ID" value="KAJ9104455.1"/>
    <property type="molecule type" value="Genomic_DNA"/>
</dbReference>
<organism evidence="1 2">
    <name type="scientific">Naganishia friedmannii</name>
    <dbReference type="NCBI Taxonomy" id="89922"/>
    <lineage>
        <taxon>Eukaryota</taxon>
        <taxon>Fungi</taxon>
        <taxon>Dikarya</taxon>
        <taxon>Basidiomycota</taxon>
        <taxon>Agaricomycotina</taxon>
        <taxon>Tremellomycetes</taxon>
        <taxon>Filobasidiales</taxon>
        <taxon>Filobasidiaceae</taxon>
        <taxon>Naganishia</taxon>
    </lineage>
</organism>
<keyword evidence="2" id="KW-1185">Reference proteome</keyword>
<evidence type="ECO:0000313" key="2">
    <source>
        <dbReference type="Proteomes" id="UP001227268"/>
    </source>
</evidence>
<proteinExistence type="predicted"/>
<comment type="caution">
    <text evidence="1">The sequence shown here is derived from an EMBL/GenBank/DDBJ whole genome shotgun (WGS) entry which is preliminary data.</text>
</comment>
<gene>
    <name evidence="1" type="ORF">QFC21_001950</name>
</gene>
<dbReference type="Proteomes" id="UP001227268">
    <property type="component" value="Unassembled WGS sequence"/>
</dbReference>